<evidence type="ECO:0000256" key="4">
    <source>
        <dbReference type="ARBA" id="ARBA00022989"/>
    </source>
</evidence>
<name>A0A6G0WQH1_9STRA</name>
<evidence type="ECO:0000256" key="5">
    <source>
        <dbReference type="ARBA" id="ARBA00023136"/>
    </source>
</evidence>
<dbReference type="SUPFAM" id="SSF103473">
    <property type="entry name" value="MFS general substrate transporter"/>
    <property type="match status" value="1"/>
</dbReference>
<protein>
    <recommendedName>
        <fullName evidence="9">Major facilitator superfamily (MFS) profile domain-containing protein</fullName>
    </recommendedName>
</protein>
<feature type="transmembrane region" description="Helical" evidence="6">
    <location>
        <begin position="67"/>
        <end position="90"/>
    </location>
</feature>
<dbReference type="PANTHER" id="PTHR23510:SF3">
    <property type="entry name" value="MAJOR FACILITATOR SUPERFAMILY DOMAIN-CONTAINING PROTEIN 8"/>
    <property type="match status" value="1"/>
</dbReference>
<dbReference type="Pfam" id="PF07690">
    <property type="entry name" value="MFS_1"/>
    <property type="match status" value="1"/>
</dbReference>
<feature type="transmembrane region" description="Helical" evidence="6">
    <location>
        <begin position="331"/>
        <end position="348"/>
    </location>
</feature>
<reference evidence="7 8" key="1">
    <citation type="submission" date="2019-07" db="EMBL/GenBank/DDBJ databases">
        <title>Genomics analysis of Aphanomyces spp. identifies a new class of oomycete effector associated with host adaptation.</title>
        <authorList>
            <person name="Gaulin E."/>
        </authorList>
    </citation>
    <scope>NUCLEOTIDE SEQUENCE [LARGE SCALE GENOMIC DNA]</scope>
    <source>
        <strain evidence="7 8">ATCC 201684</strain>
    </source>
</reference>
<dbReference type="InterPro" id="IPR011701">
    <property type="entry name" value="MFS"/>
</dbReference>
<feature type="transmembrane region" description="Helical" evidence="6">
    <location>
        <begin position="252"/>
        <end position="274"/>
    </location>
</feature>
<organism evidence="7 8">
    <name type="scientific">Aphanomyces euteiches</name>
    <dbReference type="NCBI Taxonomy" id="100861"/>
    <lineage>
        <taxon>Eukaryota</taxon>
        <taxon>Sar</taxon>
        <taxon>Stramenopiles</taxon>
        <taxon>Oomycota</taxon>
        <taxon>Saprolegniomycetes</taxon>
        <taxon>Saprolegniales</taxon>
        <taxon>Verrucalvaceae</taxon>
        <taxon>Aphanomyces</taxon>
    </lineage>
</organism>
<proteinExistence type="predicted"/>
<sequence>MLMNNLFGFHRYSLLSSTEVQQTPRGHRRYGRWMVRMLLINLIELTAESARGIVMPTLFLYCQSLGGTLVTMGLLTSAFSVGRLLSSFFFGWLCDRCPYRTVYLLASACGIVGNVIYLFADPKASVKILLFSRFVVGLGAGNRSVCRADVARMTSVSDRLKYMNRLSLTVFLGYALTPGIVWDIDVNFLGLSLTALTAPGLILALMNALTFGLLLCLYDESITPHDGQIMDDIEAPQPAKRETEVYEPTSKLLYLGVAVFMALNVVGRGILSIFETINVPMYLAVVQASNSTTVTSQVLAASTFQFHAGLLGLFCYGAIEFAGERIAQTTWLYIGLAALVVGDAWLALRWPSPSFGEFTGAIFCIWSIGSPLLTAVSVAAFQPSLATDNKALGWVFSALQRLLVVSCCRSFLRSL</sequence>
<comment type="subcellular location">
    <subcellularLocation>
        <location evidence="1">Endomembrane system</location>
        <topology evidence="1">Multi-pass membrane protein</topology>
    </subcellularLocation>
</comment>
<keyword evidence="5 6" id="KW-0472">Membrane</keyword>
<accession>A0A6G0WQH1</accession>
<feature type="transmembrane region" description="Helical" evidence="6">
    <location>
        <begin position="294"/>
        <end position="319"/>
    </location>
</feature>
<keyword evidence="8" id="KW-1185">Reference proteome</keyword>
<dbReference type="GO" id="GO:0012505">
    <property type="term" value="C:endomembrane system"/>
    <property type="evidence" value="ECO:0007669"/>
    <property type="project" value="UniProtKB-SubCell"/>
</dbReference>
<feature type="transmembrane region" description="Helical" evidence="6">
    <location>
        <begin position="102"/>
        <end position="120"/>
    </location>
</feature>
<dbReference type="GO" id="GO:0022857">
    <property type="term" value="F:transmembrane transporter activity"/>
    <property type="evidence" value="ECO:0007669"/>
    <property type="project" value="InterPro"/>
</dbReference>
<keyword evidence="2" id="KW-0813">Transport</keyword>
<dbReference type="PANTHER" id="PTHR23510">
    <property type="entry name" value="INNER MEMBRANE TRANSPORT PROTEIN YAJR"/>
    <property type="match status" value="1"/>
</dbReference>
<dbReference type="EMBL" id="VJMJ01000162">
    <property type="protein sequence ID" value="KAF0729688.1"/>
    <property type="molecule type" value="Genomic_DNA"/>
</dbReference>
<evidence type="ECO:0000256" key="3">
    <source>
        <dbReference type="ARBA" id="ARBA00022692"/>
    </source>
</evidence>
<keyword evidence="3 6" id="KW-0812">Transmembrane</keyword>
<feature type="transmembrane region" description="Helical" evidence="6">
    <location>
        <begin position="196"/>
        <end position="218"/>
    </location>
</feature>
<dbReference type="AlphaFoldDB" id="A0A6G0WQH1"/>
<feature type="transmembrane region" description="Helical" evidence="6">
    <location>
        <begin position="166"/>
        <end position="184"/>
    </location>
</feature>
<dbReference type="Proteomes" id="UP000481153">
    <property type="component" value="Unassembled WGS sequence"/>
</dbReference>
<evidence type="ECO:0000256" key="1">
    <source>
        <dbReference type="ARBA" id="ARBA00004127"/>
    </source>
</evidence>
<evidence type="ECO:0000256" key="6">
    <source>
        <dbReference type="SAM" id="Phobius"/>
    </source>
</evidence>
<dbReference type="InterPro" id="IPR036259">
    <property type="entry name" value="MFS_trans_sf"/>
</dbReference>
<evidence type="ECO:0008006" key="9">
    <source>
        <dbReference type="Google" id="ProtNLM"/>
    </source>
</evidence>
<gene>
    <name evidence="7" type="ORF">Ae201684_012749</name>
</gene>
<dbReference type="Gene3D" id="1.20.1250.20">
    <property type="entry name" value="MFS general substrate transporter like domains"/>
    <property type="match status" value="1"/>
</dbReference>
<evidence type="ECO:0000256" key="2">
    <source>
        <dbReference type="ARBA" id="ARBA00022448"/>
    </source>
</evidence>
<dbReference type="InterPro" id="IPR051068">
    <property type="entry name" value="MFS_Domain-Containing_Protein"/>
</dbReference>
<evidence type="ECO:0000313" key="7">
    <source>
        <dbReference type="EMBL" id="KAF0729688.1"/>
    </source>
</evidence>
<dbReference type="VEuPathDB" id="FungiDB:AeMF1_003684"/>
<evidence type="ECO:0000313" key="8">
    <source>
        <dbReference type="Proteomes" id="UP000481153"/>
    </source>
</evidence>
<feature type="transmembrane region" description="Helical" evidence="6">
    <location>
        <begin position="360"/>
        <end position="381"/>
    </location>
</feature>
<keyword evidence="4 6" id="KW-1133">Transmembrane helix</keyword>
<comment type="caution">
    <text evidence="7">The sequence shown here is derived from an EMBL/GenBank/DDBJ whole genome shotgun (WGS) entry which is preliminary data.</text>
</comment>